<comment type="similarity">
    <text evidence="7">Belongs to the binding-protein-dependent transport system permease family.</text>
</comment>
<feature type="transmembrane region" description="Helical" evidence="7">
    <location>
        <begin position="163"/>
        <end position="182"/>
    </location>
</feature>
<keyword evidence="3" id="KW-1003">Cell membrane</keyword>
<evidence type="ECO:0000256" key="2">
    <source>
        <dbReference type="ARBA" id="ARBA00022448"/>
    </source>
</evidence>
<feature type="transmembrane region" description="Helical" evidence="7">
    <location>
        <begin position="194"/>
        <end position="217"/>
    </location>
</feature>
<dbReference type="RefSeq" id="WP_008825879.1">
    <property type="nucleotide sequence ID" value="NZ_AFNU02000003.1"/>
</dbReference>
<feature type="transmembrane region" description="Helical" evidence="7">
    <location>
        <begin position="25"/>
        <end position="45"/>
    </location>
</feature>
<comment type="caution">
    <text evidence="9">The sequence shown here is derived from an EMBL/GenBank/DDBJ whole genome shotgun (WGS) entry which is preliminary data.</text>
</comment>
<dbReference type="CDD" id="cd06261">
    <property type="entry name" value="TM_PBP2"/>
    <property type="match status" value="1"/>
</dbReference>
<organism evidence="9 10">
    <name type="scientific">Haloplasma contractile SSD-17B</name>
    <dbReference type="NCBI Taxonomy" id="1033810"/>
    <lineage>
        <taxon>Bacteria</taxon>
        <taxon>Bacillati</taxon>
        <taxon>Mycoplasmatota</taxon>
        <taxon>Mollicutes</taxon>
        <taxon>Haloplasmatales</taxon>
        <taxon>Haloplasmataceae</taxon>
        <taxon>Haloplasma</taxon>
    </lineage>
</organism>
<evidence type="ECO:0000256" key="5">
    <source>
        <dbReference type="ARBA" id="ARBA00022989"/>
    </source>
</evidence>
<feature type="transmembrane region" description="Helical" evidence="7">
    <location>
        <begin position="88"/>
        <end position="111"/>
    </location>
</feature>
<comment type="subcellular location">
    <subcellularLocation>
        <location evidence="1 7">Cell membrane</location>
        <topology evidence="1 7">Multi-pass membrane protein</topology>
    </subcellularLocation>
</comment>
<dbReference type="InterPro" id="IPR051322">
    <property type="entry name" value="AA_ABC_Transporter_Permease"/>
</dbReference>
<evidence type="ECO:0000313" key="10">
    <source>
        <dbReference type="Proteomes" id="UP000005707"/>
    </source>
</evidence>
<dbReference type="OrthoDB" id="9793490at2"/>
<dbReference type="STRING" id="1033810.HLPCO_001051"/>
<reference evidence="9 10" key="1">
    <citation type="journal article" date="2011" name="J. Bacteriol.">
        <title>Genome sequence of Haloplasma contractile, an unusual contractile bacterium from a deep-sea anoxic brine lake.</title>
        <authorList>
            <person name="Antunes A."/>
            <person name="Alam I."/>
            <person name="El Dorry H."/>
            <person name="Siam R."/>
            <person name="Robertson A."/>
            <person name="Bajic V.B."/>
            <person name="Stingl U."/>
        </authorList>
    </citation>
    <scope>NUCLEOTIDE SEQUENCE [LARGE SCALE GENOMIC DNA]</scope>
    <source>
        <strain evidence="9 10">SSD-17B</strain>
    </source>
</reference>
<name>F7PVW6_9MOLU</name>
<keyword evidence="4 7" id="KW-0812">Transmembrane</keyword>
<protein>
    <submittedName>
        <fullName evidence="9">ABC transporter permease protein</fullName>
    </submittedName>
</protein>
<dbReference type="Gene3D" id="1.10.3720.10">
    <property type="entry name" value="MetI-like"/>
    <property type="match status" value="1"/>
</dbReference>
<feature type="transmembrane region" description="Helical" evidence="7">
    <location>
        <begin position="57"/>
        <end position="82"/>
    </location>
</feature>
<dbReference type="GO" id="GO:0005886">
    <property type="term" value="C:plasma membrane"/>
    <property type="evidence" value="ECO:0007669"/>
    <property type="project" value="UniProtKB-SubCell"/>
</dbReference>
<evidence type="ECO:0000256" key="3">
    <source>
        <dbReference type="ARBA" id="ARBA00022475"/>
    </source>
</evidence>
<dbReference type="eggNOG" id="COG2011">
    <property type="taxonomic scope" value="Bacteria"/>
</dbReference>
<dbReference type="InParanoid" id="F7PVW6"/>
<accession>F7PVW6</accession>
<evidence type="ECO:0000256" key="4">
    <source>
        <dbReference type="ARBA" id="ARBA00022692"/>
    </source>
</evidence>
<evidence type="ECO:0000256" key="7">
    <source>
        <dbReference type="RuleBase" id="RU363032"/>
    </source>
</evidence>
<keyword evidence="6 7" id="KW-0472">Membrane</keyword>
<evidence type="ECO:0000256" key="1">
    <source>
        <dbReference type="ARBA" id="ARBA00004651"/>
    </source>
</evidence>
<keyword evidence="5 7" id="KW-1133">Transmembrane helix</keyword>
<dbReference type="PANTHER" id="PTHR30450:SF1">
    <property type="entry name" value="D-METHIONINE TRANSPORT SYSTEM PERMEASE PROTEIN METI-RELATED"/>
    <property type="match status" value="1"/>
</dbReference>
<evidence type="ECO:0000313" key="9">
    <source>
        <dbReference type="EMBL" id="ERJ12711.1"/>
    </source>
</evidence>
<gene>
    <name evidence="9" type="ORF">HLPCO_001051</name>
</gene>
<dbReference type="EMBL" id="AFNU02000003">
    <property type="protein sequence ID" value="ERJ12711.1"/>
    <property type="molecule type" value="Genomic_DNA"/>
</dbReference>
<dbReference type="GO" id="GO:0048473">
    <property type="term" value="P:D-methionine transmembrane transport"/>
    <property type="evidence" value="ECO:0007669"/>
    <property type="project" value="TreeGrafter"/>
</dbReference>
<evidence type="ECO:0000259" key="8">
    <source>
        <dbReference type="PROSITE" id="PS50928"/>
    </source>
</evidence>
<dbReference type="Pfam" id="PF00528">
    <property type="entry name" value="BPD_transp_1"/>
    <property type="match status" value="1"/>
</dbReference>
<dbReference type="AlphaFoldDB" id="F7PVW6"/>
<dbReference type="InterPro" id="IPR000515">
    <property type="entry name" value="MetI-like"/>
</dbReference>
<sequence length="223" mass="24918">MNKYIETFKLFKSDILNALFETLNMLFTAMIVTLIVGILIGFILFITRPGGLYKNKIIYFISSGLINITRSIPYILFIIVIIPFNRLILGTGFGVNASKIPLSLIGIAIFARFTEQALLDVNKSTYETAYALGANTRQYFTHFLLKEARSGLILSFAHTSISLLAYSTVMGIIGGGGLGYLAMSEGYYNFNYPLMWIIIIIMILIVQIIQTTGNIIAKKIDKR</sequence>
<reference evidence="9 10" key="2">
    <citation type="journal article" date="2013" name="PLoS ONE">
        <title>INDIGO - INtegrated Data Warehouse of MIcrobial GenOmes with Examples from the Red Sea Extremophiles.</title>
        <authorList>
            <person name="Alam I."/>
            <person name="Antunes A."/>
            <person name="Kamau A.A."/>
            <person name="Ba Alawi W."/>
            <person name="Kalkatawi M."/>
            <person name="Stingl U."/>
            <person name="Bajic V.B."/>
        </authorList>
    </citation>
    <scope>NUCLEOTIDE SEQUENCE [LARGE SCALE GENOMIC DNA]</scope>
    <source>
        <strain evidence="9 10">SSD-17B</strain>
    </source>
</reference>
<feature type="domain" description="ABC transmembrane type-1" evidence="8">
    <location>
        <begin position="19"/>
        <end position="210"/>
    </location>
</feature>
<keyword evidence="10" id="KW-1185">Reference proteome</keyword>
<dbReference type="SUPFAM" id="SSF161098">
    <property type="entry name" value="MetI-like"/>
    <property type="match status" value="1"/>
</dbReference>
<dbReference type="InterPro" id="IPR035906">
    <property type="entry name" value="MetI-like_sf"/>
</dbReference>
<dbReference type="Proteomes" id="UP000005707">
    <property type="component" value="Unassembled WGS sequence"/>
</dbReference>
<proteinExistence type="inferred from homology"/>
<evidence type="ECO:0000256" key="6">
    <source>
        <dbReference type="ARBA" id="ARBA00023136"/>
    </source>
</evidence>
<dbReference type="PROSITE" id="PS50928">
    <property type="entry name" value="ABC_TM1"/>
    <property type="match status" value="1"/>
</dbReference>
<keyword evidence="2 7" id="KW-0813">Transport</keyword>
<dbReference type="PANTHER" id="PTHR30450">
    <property type="entry name" value="ABC TRANSPORTER PERMEASE"/>
    <property type="match status" value="1"/>
</dbReference>